<evidence type="ECO:0000256" key="6">
    <source>
        <dbReference type="ARBA" id="ARBA00022694"/>
    </source>
</evidence>
<evidence type="ECO:0000256" key="8">
    <source>
        <dbReference type="ARBA" id="ARBA00060767"/>
    </source>
</evidence>
<comment type="function">
    <text evidence="2 9">Catalyzes the formation of N(7)-methylguanine at position 46 (m7G46) in tRNA.</text>
</comment>
<comment type="similarity">
    <text evidence="8 9">Belongs to the class I-like SAM-binding methyltransferase superfamily. TrmB family.</text>
</comment>
<feature type="binding site" evidence="9">
    <location>
        <position position="43"/>
    </location>
    <ligand>
        <name>S-adenosyl-L-methionine</name>
        <dbReference type="ChEBI" id="CHEBI:59789"/>
    </ligand>
</feature>
<dbReference type="HAMAP" id="MF_01057">
    <property type="entry name" value="tRNA_methyltr_TrmB"/>
    <property type="match status" value="1"/>
</dbReference>
<reference evidence="10" key="2">
    <citation type="journal article" date="2021" name="PeerJ">
        <title>Extensive microbial diversity within the chicken gut microbiome revealed by metagenomics and culture.</title>
        <authorList>
            <person name="Gilroy R."/>
            <person name="Ravi A."/>
            <person name="Getino M."/>
            <person name="Pursley I."/>
            <person name="Horton D.L."/>
            <person name="Alikhan N.F."/>
            <person name="Baker D."/>
            <person name="Gharbi K."/>
            <person name="Hall N."/>
            <person name="Watson M."/>
            <person name="Adriaenssens E.M."/>
            <person name="Foster-Nyarko E."/>
            <person name="Jarju S."/>
            <person name="Secka A."/>
            <person name="Antonio M."/>
            <person name="Oren A."/>
            <person name="Chaudhuri R.R."/>
            <person name="La Ragione R."/>
            <person name="Hildebrand F."/>
            <person name="Pallen M.J."/>
        </authorList>
    </citation>
    <scope>NUCLEOTIDE SEQUENCE</scope>
    <source>
        <strain evidence="10">CHK197-8231</strain>
    </source>
</reference>
<feature type="binding site" evidence="9">
    <location>
        <position position="152"/>
    </location>
    <ligand>
        <name>substrate</name>
    </ligand>
</feature>
<dbReference type="Proteomes" id="UP000824087">
    <property type="component" value="Unassembled WGS sequence"/>
</dbReference>
<reference evidence="10" key="1">
    <citation type="submission" date="2020-10" db="EMBL/GenBank/DDBJ databases">
        <authorList>
            <person name="Gilroy R."/>
        </authorList>
    </citation>
    <scope>NUCLEOTIDE SEQUENCE</scope>
    <source>
        <strain evidence="10">CHK197-8231</strain>
    </source>
</reference>
<dbReference type="Gene3D" id="3.40.50.150">
    <property type="entry name" value="Vaccinia Virus protein VP39"/>
    <property type="match status" value="1"/>
</dbReference>
<dbReference type="SUPFAM" id="SSF53335">
    <property type="entry name" value="S-adenosyl-L-methionine-dependent methyltransferases"/>
    <property type="match status" value="1"/>
</dbReference>
<dbReference type="InterPro" id="IPR003358">
    <property type="entry name" value="tRNA_(Gua-N-7)_MeTrfase_Trmb"/>
</dbReference>
<dbReference type="Pfam" id="PF02390">
    <property type="entry name" value="Methyltransf_4"/>
    <property type="match status" value="1"/>
</dbReference>
<keyword evidence="5 9" id="KW-0949">S-adenosyl-L-methionine</keyword>
<dbReference type="GO" id="GO:0043527">
    <property type="term" value="C:tRNA methyltransferase complex"/>
    <property type="evidence" value="ECO:0007669"/>
    <property type="project" value="TreeGrafter"/>
</dbReference>
<keyword evidence="3 9" id="KW-0489">Methyltransferase</keyword>
<accession>A0A9D1HU02</accession>
<proteinExistence type="inferred from homology"/>
<comment type="pathway">
    <text evidence="7 9">tRNA modification; N(7)-methylguanine-tRNA biosynthesis.</text>
</comment>
<evidence type="ECO:0000313" key="10">
    <source>
        <dbReference type="EMBL" id="HIU22002.1"/>
    </source>
</evidence>
<evidence type="ECO:0000256" key="1">
    <source>
        <dbReference type="ARBA" id="ARBA00000142"/>
    </source>
</evidence>
<comment type="caution">
    <text evidence="10">The sequence shown here is derived from an EMBL/GenBank/DDBJ whole genome shotgun (WGS) entry which is preliminary data.</text>
</comment>
<dbReference type="EC" id="2.1.1.33" evidence="9"/>
<dbReference type="EMBL" id="DVML01000003">
    <property type="protein sequence ID" value="HIU22002.1"/>
    <property type="molecule type" value="Genomic_DNA"/>
</dbReference>
<dbReference type="PANTHER" id="PTHR23417">
    <property type="entry name" value="3-DEOXY-D-MANNO-OCTULOSONIC-ACID TRANSFERASE/TRNA GUANINE-N 7 - -METHYLTRANSFERASE"/>
    <property type="match status" value="1"/>
</dbReference>
<keyword evidence="4 9" id="KW-0808">Transferase</keyword>
<dbReference type="NCBIfam" id="TIGR00091">
    <property type="entry name" value="tRNA (guanosine(46)-N7)-methyltransferase TrmB"/>
    <property type="match status" value="1"/>
</dbReference>
<dbReference type="CDD" id="cd02440">
    <property type="entry name" value="AdoMet_MTases"/>
    <property type="match status" value="1"/>
</dbReference>
<evidence type="ECO:0000256" key="7">
    <source>
        <dbReference type="ARBA" id="ARBA00060552"/>
    </source>
</evidence>
<name>A0A9D1HU02_9BACT</name>
<keyword evidence="6 9" id="KW-0819">tRNA processing</keyword>
<evidence type="ECO:0000256" key="3">
    <source>
        <dbReference type="ARBA" id="ARBA00022603"/>
    </source>
</evidence>
<dbReference type="InterPro" id="IPR029063">
    <property type="entry name" value="SAM-dependent_MTases_sf"/>
</dbReference>
<feature type="binding site" evidence="9">
    <location>
        <begin position="189"/>
        <end position="192"/>
    </location>
    <ligand>
        <name>substrate</name>
    </ligand>
</feature>
<feature type="binding site" evidence="9">
    <location>
        <position position="68"/>
    </location>
    <ligand>
        <name>S-adenosyl-L-methionine</name>
        <dbReference type="ChEBI" id="CHEBI:59789"/>
    </ligand>
</feature>
<dbReference type="PANTHER" id="PTHR23417:SF14">
    <property type="entry name" value="PENTACOTRIPEPTIDE-REPEAT REGION OF PRORP DOMAIN-CONTAINING PROTEIN"/>
    <property type="match status" value="1"/>
</dbReference>
<evidence type="ECO:0000256" key="2">
    <source>
        <dbReference type="ARBA" id="ARBA00003015"/>
    </source>
</evidence>
<comment type="caution">
    <text evidence="9">Lacks conserved residue(s) required for the propagation of feature annotation.</text>
</comment>
<dbReference type="FunFam" id="3.40.50.150:FF:000035">
    <property type="entry name" value="tRNA (guanine-N(7)-)-methyltransferase"/>
    <property type="match status" value="1"/>
</dbReference>
<gene>
    <name evidence="9 10" type="primary">trmB</name>
    <name evidence="10" type="ORF">IAD49_00250</name>
</gene>
<evidence type="ECO:0000256" key="5">
    <source>
        <dbReference type="ARBA" id="ARBA00022691"/>
    </source>
</evidence>
<dbReference type="NCBIfam" id="NF001080">
    <property type="entry name" value="PRK00121.2-2"/>
    <property type="match status" value="1"/>
</dbReference>
<feature type="binding site" evidence="9">
    <location>
        <position position="120"/>
    </location>
    <ligand>
        <name>substrate</name>
    </ligand>
</feature>
<feature type="binding site" evidence="9">
    <location>
        <position position="95"/>
    </location>
    <ligand>
        <name>S-adenosyl-L-methionine</name>
        <dbReference type="ChEBI" id="CHEBI:59789"/>
    </ligand>
</feature>
<evidence type="ECO:0000256" key="4">
    <source>
        <dbReference type="ARBA" id="ARBA00022679"/>
    </source>
</evidence>
<comment type="catalytic activity">
    <reaction evidence="1 9">
        <text>guanosine(46) in tRNA + S-adenosyl-L-methionine = N(7)-methylguanosine(46) in tRNA + S-adenosyl-L-homocysteine</text>
        <dbReference type="Rhea" id="RHEA:42708"/>
        <dbReference type="Rhea" id="RHEA-COMP:10188"/>
        <dbReference type="Rhea" id="RHEA-COMP:10189"/>
        <dbReference type="ChEBI" id="CHEBI:57856"/>
        <dbReference type="ChEBI" id="CHEBI:59789"/>
        <dbReference type="ChEBI" id="CHEBI:74269"/>
        <dbReference type="ChEBI" id="CHEBI:74480"/>
        <dbReference type="EC" id="2.1.1.33"/>
    </reaction>
</comment>
<protein>
    <recommendedName>
        <fullName evidence="9">tRNA (guanine-N(7)-)-methyltransferase</fullName>
        <ecNumber evidence="9">2.1.1.33</ecNumber>
    </recommendedName>
    <alternativeName>
        <fullName evidence="9">tRNA (guanine(46)-N(7))-methyltransferase</fullName>
    </alternativeName>
    <alternativeName>
        <fullName evidence="9">tRNA(m7G46)-methyltransferase</fullName>
    </alternativeName>
</protein>
<evidence type="ECO:0000313" key="11">
    <source>
        <dbReference type="Proteomes" id="UP000824087"/>
    </source>
</evidence>
<evidence type="ECO:0000256" key="9">
    <source>
        <dbReference type="HAMAP-Rule" id="MF_01057"/>
    </source>
</evidence>
<dbReference type="PROSITE" id="PS51625">
    <property type="entry name" value="SAM_MT_TRMB"/>
    <property type="match status" value="1"/>
</dbReference>
<feature type="binding site" evidence="9">
    <location>
        <position position="116"/>
    </location>
    <ligand>
        <name>S-adenosyl-L-methionine</name>
        <dbReference type="ChEBI" id="CHEBI:59789"/>
    </ligand>
</feature>
<dbReference type="InterPro" id="IPR055361">
    <property type="entry name" value="tRNA_methyltr_TrmB_bact"/>
</dbReference>
<dbReference type="GO" id="GO:0008176">
    <property type="term" value="F:tRNA (guanine(46)-N7)-methyltransferase activity"/>
    <property type="evidence" value="ECO:0007669"/>
    <property type="project" value="UniProtKB-UniRule"/>
</dbReference>
<sequence>MRLKNVKGAKEKISQSSYVILDPRQHRGKIAQLFENQNPIYIEIGMGKGNFIIENAKRYPHINFIGIEKYDSVLVRAIEKLEGIELSNLKLIRMDATEIEEVFDHEVDTIYLNFSDPWPKARHSDRRLTSTKFLKRYDSIFVGTPHIVMKTDNMGLFEFSLQSFSQYGYVIEEISLDLYQSLKTDNIPTEYELKFHGRGMPIYFCDVRKK</sequence>
<organism evidence="10 11">
    <name type="scientific">Candidatus Fimihabitans intestinipullorum</name>
    <dbReference type="NCBI Taxonomy" id="2840820"/>
    <lineage>
        <taxon>Bacteria</taxon>
        <taxon>Bacillati</taxon>
        <taxon>Mycoplasmatota</taxon>
        <taxon>Mycoplasmatota incertae sedis</taxon>
        <taxon>Candidatus Fimihabitans</taxon>
    </lineage>
</organism>
<dbReference type="AlphaFoldDB" id="A0A9D1HU02"/>